<dbReference type="Proteomes" id="UP000763557">
    <property type="component" value="Unassembled WGS sequence"/>
</dbReference>
<protein>
    <recommendedName>
        <fullName evidence="1">ER-bound oxygenase mpaB/mpaB'/Rubber oxygenase catalytic domain-containing protein</fullName>
    </recommendedName>
</protein>
<proteinExistence type="predicted"/>
<dbReference type="InterPro" id="IPR018713">
    <property type="entry name" value="MPAB/Lcp_cat_dom"/>
</dbReference>
<evidence type="ECO:0000313" key="2">
    <source>
        <dbReference type="EMBL" id="NRN70264.1"/>
    </source>
</evidence>
<comment type="caution">
    <text evidence="2">The sequence shown here is derived from an EMBL/GenBank/DDBJ whole genome shotgun (WGS) entry which is preliminary data.</text>
</comment>
<gene>
    <name evidence="2" type="ORF">GC106_75290</name>
</gene>
<dbReference type="PANTHER" id="PTHR36151">
    <property type="entry name" value="BLR2777 PROTEIN"/>
    <property type="match status" value="1"/>
</dbReference>
<evidence type="ECO:0000259" key="1">
    <source>
        <dbReference type="Pfam" id="PF09995"/>
    </source>
</evidence>
<organism evidence="2 3">
    <name type="scientific">Kibdelosporangium persicum</name>
    <dbReference type="NCBI Taxonomy" id="2698649"/>
    <lineage>
        <taxon>Bacteria</taxon>
        <taxon>Bacillati</taxon>
        <taxon>Actinomycetota</taxon>
        <taxon>Actinomycetes</taxon>
        <taxon>Pseudonocardiales</taxon>
        <taxon>Pseudonocardiaceae</taxon>
        <taxon>Kibdelosporangium</taxon>
    </lineage>
</organism>
<accession>A0ABX2FFU2</accession>
<dbReference type="EMBL" id="JAAATY010000036">
    <property type="protein sequence ID" value="NRN70264.1"/>
    <property type="molecule type" value="Genomic_DNA"/>
</dbReference>
<keyword evidence="3" id="KW-1185">Reference proteome</keyword>
<sequence length="273" mass="30930">MLGPDSEAWRHVLDWRLLLGSGRALLLQVAHPTVGAGVVQYSDFRRRPWLRLRRTVDSLMTMTYGQHRTVAEAKRLRELHKGFTGIDHHGRRYHALDPDAYWWVHATLFEGTVDAHAQFATPLTWPQQERLYREWRELGAVLGLRPSRMPDDLAGFFDYFNGMVAGCLEDNAAVRQVLAALGDRRPKRPPGWPDPVWRVLGPVSSDVILTVTVGTLPPVFRDRLGLQWTRQGDRNLAALKLAVKAGMPLLPDKVRYHPMALAAKRAAERSNIA</sequence>
<dbReference type="Pfam" id="PF09995">
    <property type="entry name" value="MPAB_Lcp_cat"/>
    <property type="match status" value="1"/>
</dbReference>
<dbReference type="PANTHER" id="PTHR36151:SF3">
    <property type="entry name" value="ER-BOUND OXYGENASE MPAB_MPAB'_RUBBER OXYGENASE CATALYTIC DOMAIN-CONTAINING PROTEIN"/>
    <property type="match status" value="1"/>
</dbReference>
<name>A0ABX2FFU2_9PSEU</name>
<reference evidence="2 3" key="1">
    <citation type="submission" date="2020-01" db="EMBL/GenBank/DDBJ databases">
        <title>Kibdelosporangium persica a novel Actinomycetes from a hot desert in Iran.</title>
        <authorList>
            <person name="Safaei N."/>
            <person name="Zaburannyi N."/>
            <person name="Mueller R."/>
            <person name="Wink J."/>
        </authorList>
    </citation>
    <scope>NUCLEOTIDE SEQUENCE [LARGE SCALE GENOMIC DNA]</scope>
    <source>
        <strain evidence="2 3">4NS15</strain>
    </source>
</reference>
<feature type="domain" description="ER-bound oxygenase mpaB/mpaB'/Rubber oxygenase catalytic" evidence="1">
    <location>
        <begin position="9"/>
        <end position="241"/>
    </location>
</feature>
<dbReference type="RefSeq" id="WP_173141362.1">
    <property type="nucleotide sequence ID" value="NZ_CBCSGW010000035.1"/>
</dbReference>
<evidence type="ECO:0000313" key="3">
    <source>
        <dbReference type="Proteomes" id="UP000763557"/>
    </source>
</evidence>